<evidence type="ECO:0000256" key="1">
    <source>
        <dbReference type="SAM" id="Phobius"/>
    </source>
</evidence>
<dbReference type="EMBL" id="LBQX01000009">
    <property type="protein sequence ID" value="KKP87002.1"/>
    <property type="molecule type" value="Genomic_DNA"/>
</dbReference>
<organism evidence="2 3">
    <name type="scientific">Candidatus Roizmanbacteria bacterium GW2011_GWA2_35_8</name>
    <dbReference type="NCBI Taxonomy" id="1618479"/>
    <lineage>
        <taxon>Bacteria</taxon>
        <taxon>Candidatus Roizmaniibacteriota</taxon>
    </lineage>
</organism>
<keyword evidence="1" id="KW-1133">Transmembrane helix</keyword>
<protein>
    <recommendedName>
        <fullName evidence="4">DUF2029 domain-containing protein</fullName>
    </recommendedName>
</protein>
<evidence type="ECO:0008006" key="4">
    <source>
        <dbReference type="Google" id="ProtNLM"/>
    </source>
</evidence>
<name>A0A0G0G5I5_9BACT</name>
<reference evidence="2 3" key="1">
    <citation type="journal article" date="2015" name="Nature">
        <title>rRNA introns, odd ribosomes, and small enigmatic genomes across a large radiation of phyla.</title>
        <authorList>
            <person name="Brown C.T."/>
            <person name="Hug L.A."/>
            <person name="Thomas B.C."/>
            <person name="Sharon I."/>
            <person name="Castelle C.J."/>
            <person name="Singh A."/>
            <person name="Wilkins M.J."/>
            <person name="Williams K.H."/>
            <person name="Banfield J.F."/>
        </authorList>
    </citation>
    <scope>NUCLEOTIDE SEQUENCE [LARGE SCALE GENOMIC DNA]</scope>
</reference>
<feature type="transmembrane region" description="Helical" evidence="1">
    <location>
        <begin position="5"/>
        <end position="22"/>
    </location>
</feature>
<sequence>MLPTTLYSIIIFFLSIYTYALIDPNITLFNNKLWESFRNFMVDFGYNNRPNSWIVFFILITLLFVFHFIFIRKKDIKNYDPMKLGLIIGVVMLFSYSFLSHDLLSYMFYGKILTYYHNNPYFHMPAEYYLDPWLRFTQWTGTRYPYGPTFLLISAIPSFLGFGKFLLTFFLFKAVYIFFYLLSIYLLEKLNKHWAIFYATNPLIIIEGLANNHNDFIALSIVILGFYFLKKNKNIIARITLIFSAGIKYMTFPLIFLPVKNRKHIIIPLIGTAVVLGYLSFFSEIQPWYFLIIFAFIPYYEKIIYDLNIFFFGLIMSYYPYVRFGGWDKVIGWTTDQKVIAKHQIILTFFALNIIFLLCKNLLKKKVF</sequence>
<evidence type="ECO:0000313" key="2">
    <source>
        <dbReference type="EMBL" id="KKP87002.1"/>
    </source>
</evidence>
<feature type="transmembrane region" description="Helical" evidence="1">
    <location>
        <begin position="241"/>
        <end position="259"/>
    </location>
</feature>
<keyword evidence="1" id="KW-0472">Membrane</keyword>
<accession>A0A0G0G5I5</accession>
<feature type="transmembrane region" description="Helical" evidence="1">
    <location>
        <begin position="303"/>
        <end position="321"/>
    </location>
</feature>
<evidence type="ECO:0000313" key="3">
    <source>
        <dbReference type="Proteomes" id="UP000034536"/>
    </source>
</evidence>
<gene>
    <name evidence="2" type="ORF">UR89_C0009G0023</name>
</gene>
<dbReference type="Pfam" id="PF26314">
    <property type="entry name" value="MptA_B_family"/>
    <property type="match status" value="1"/>
</dbReference>
<feature type="transmembrane region" description="Helical" evidence="1">
    <location>
        <begin position="265"/>
        <end position="282"/>
    </location>
</feature>
<proteinExistence type="predicted"/>
<feature type="transmembrane region" description="Helical" evidence="1">
    <location>
        <begin position="82"/>
        <end position="99"/>
    </location>
</feature>
<keyword evidence="1" id="KW-0812">Transmembrane</keyword>
<dbReference type="AlphaFoldDB" id="A0A0G0G5I5"/>
<comment type="caution">
    <text evidence="2">The sequence shown here is derived from an EMBL/GenBank/DDBJ whole genome shotgun (WGS) entry which is preliminary data.</text>
</comment>
<dbReference type="Proteomes" id="UP000034536">
    <property type="component" value="Unassembled WGS sequence"/>
</dbReference>
<feature type="transmembrane region" description="Helical" evidence="1">
    <location>
        <begin position="341"/>
        <end position="363"/>
    </location>
</feature>
<feature type="transmembrane region" description="Helical" evidence="1">
    <location>
        <begin position="53"/>
        <end position="70"/>
    </location>
</feature>
<feature type="transmembrane region" description="Helical" evidence="1">
    <location>
        <begin position="169"/>
        <end position="187"/>
    </location>
</feature>